<evidence type="ECO:0000256" key="5">
    <source>
        <dbReference type="ARBA" id="ARBA00022777"/>
    </source>
</evidence>
<dbReference type="Gene3D" id="3.30.565.10">
    <property type="entry name" value="Histidine kinase-like ATPase, C-terminal domain"/>
    <property type="match status" value="1"/>
</dbReference>
<dbReference type="PROSITE" id="PS50109">
    <property type="entry name" value="HIS_KIN"/>
    <property type="match status" value="1"/>
</dbReference>
<dbReference type="Proteomes" id="UP001296923">
    <property type="component" value="Unassembled WGS sequence"/>
</dbReference>
<dbReference type="GO" id="GO:0005524">
    <property type="term" value="F:ATP binding"/>
    <property type="evidence" value="ECO:0007669"/>
    <property type="project" value="UniProtKB-KW"/>
</dbReference>
<sequence>MALDMVIINLLNNAYQSLGDKKVISVVLIENTIEVIDTGTGIPENEQPYIFERFFRGEEKKLNTRGLGLGLPFSKMLAKALGADLVLKESSSEGSTFLIEWKK</sequence>
<accession>A0ABS2ZPE0</accession>
<evidence type="ECO:0000259" key="8">
    <source>
        <dbReference type="PROSITE" id="PS50109"/>
    </source>
</evidence>
<dbReference type="EMBL" id="JAFHKR010000039">
    <property type="protein sequence ID" value="MBN3554738.1"/>
    <property type="molecule type" value="Genomic_DNA"/>
</dbReference>
<keyword evidence="6 9" id="KW-0067">ATP-binding</keyword>
<comment type="catalytic activity">
    <reaction evidence="1">
        <text>ATP + protein L-histidine = ADP + protein N-phospho-L-histidine.</text>
        <dbReference type="EC" id="2.7.13.3"/>
    </reaction>
</comment>
<dbReference type="InterPro" id="IPR003594">
    <property type="entry name" value="HATPase_dom"/>
</dbReference>
<evidence type="ECO:0000313" key="9">
    <source>
        <dbReference type="EMBL" id="MBN3554738.1"/>
    </source>
</evidence>
<dbReference type="InterPro" id="IPR050736">
    <property type="entry name" value="Sensor_HK_Regulatory"/>
</dbReference>
<evidence type="ECO:0000256" key="2">
    <source>
        <dbReference type="ARBA" id="ARBA00012438"/>
    </source>
</evidence>
<protein>
    <recommendedName>
        <fullName evidence="2">histidine kinase</fullName>
        <ecNumber evidence="2">2.7.13.3</ecNumber>
    </recommendedName>
</protein>
<dbReference type="Pfam" id="PF02518">
    <property type="entry name" value="HATPase_c"/>
    <property type="match status" value="1"/>
</dbReference>
<name>A0ABS2ZPE0_9BACL</name>
<dbReference type="PRINTS" id="PR00344">
    <property type="entry name" value="BCTRLSENSOR"/>
</dbReference>
<evidence type="ECO:0000313" key="10">
    <source>
        <dbReference type="Proteomes" id="UP001296923"/>
    </source>
</evidence>
<dbReference type="RefSeq" id="WP_205725739.1">
    <property type="nucleotide sequence ID" value="NZ_JAFHKR010000039.1"/>
</dbReference>
<dbReference type="EC" id="2.7.13.3" evidence="2"/>
<gene>
    <name evidence="9" type="ORF">JYA63_10705</name>
</gene>
<dbReference type="PANTHER" id="PTHR43711:SF1">
    <property type="entry name" value="HISTIDINE KINASE 1"/>
    <property type="match status" value="1"/>
</dbReference>
<keyword evidence="3" id="KW-0808">Transferase</keyword>
<comment type="caution">
    <text evidence="9">The sequence shown here is derived from an EMBL/GenBank/DDBJ whole genome shotgun (WGS) entry which is preliminary data.</text>
</comment>
<dbReference type="InterPro" id="IPR004358">
    <property type="entry name" value="Sig_transdc_His_kin-like_C"/>
</dbReference>
<evidence type="ECO:0000256" key="4">
    <source>
        <dbReference type="ARBA" id="ARBA00022741"/>
    </source>
</evidence>
<dbReference type="PANTHER" id="PTHR43711">
    <property type="entry name" value="TWO-COMPONENT HISTIDINE KINASE"/>
    <property type="match status" value="1"/>
</dbReference>
<reference evidence="9 10" key="1">
    <citation type="submission" date="2021-01" db="EMBL/GenBank/DDBJ databases">
        <title>Genome Sequencing of Type Strains.</title>
        <authorList>
            <person name="Lemaire J.F."/>
            <person name="Inderbitzin P."/>
            <person name="Collins S.B."/>
            <person name="Wespe N."/>
            <person name="Knight-Connoni V."/>
        </authorList>
    </citation>
    <scope>NUCLEOTIDE SEQUENCE [LARGE SCALE GENOMIC DNA]</scope>
    <source>
        <strain evidence="9 10">DSM 23009</strain>
    </source>
</reference>
<evidence type="ECO:0000256" key="3">
    <source>
        <dbReference type="ARBA" id="ARBA00022679"/>
    </source>
</evidence>
<evidence type="ECO:0000256" key="1">
    <source>
        <dbReference type="ARBA" id="ARBA00000085"/>
    </source>
</evidence>
<evidence type="ECO:0000256" key="6">
    <source>
        <dbReference type="ARBA" id="ARBA00022840"/>
    </source>
</evidence>
<keyword evidence="10" id="KW-1185">Reference proteome</keyword>
<dbReference type="InterPro" id="IPR005467">
    <property type="entry name" value="His_kinase_dom"/>
</dbReference>
<dbReference type="CDD" id="cd00075">
    <property type="entry name" value="HATPase"/>
    <property type="match status" value="1"/>
</dbReference>
<keyword evidence="5" id="KW-0418">Kinase</keyword>
<keyword evidence="7" id="KW-0902">Two-component regulatory system</keyword>
<organism evidence="9 10">
    <name type="scientific">Fictibacillus nanhaiensis</name>
    <dbReference type="NCBI Taxonomy" id="742169"/>
    <lineage>
        <taxon>Bacteria</taxon>
        <taxon>Bacillati</taxon>
        <taxon>Bacillota</taxon>
        <taxon>Bacilli</taxon>
        <taxon>Bacillales</taxon>
        <taxon>Fictibacillaceae</taxon>
        <taxon>Fictibacillus</taxon>
    </lineage>
</organism>
<dbReference type="SMART" id="SM00387">
    <property type="entry name" value="HATPase_c"/>
    <property type="match status" value="1"/>
</dbReference>
<evidence type="ECO:0000256" key="7">
    <source>
        <dbReference type="ARBA" id="ARBA00023012"/>
    </source>
</evidence>
<keyword evidence="4" id="KW-0547">Nucleotide-binding</keyword>
<feature type="domain" description="Histidine kinase" evidence="8">
    <location>
        <begin position="1"/>
        <end position="103"/>
    </location>
</feature>
<dbReference type="InterPro" id="IPR036890">
    <property type="entry name" value="HATPase_C_sf"/>
</dbReference>
<dbReference type="SUPFAM" id="SSF55874">
    <property type="entry name" value="ATPase domain of HSP90 chaperone/DNA topoisomerase II/histidine kinase"/>
    <property type="match status" value="1"/>
</dbReference>
<proteinExistence type="predicted"/>